<protein>
    <submittedName>
        <fullName evidence="1">Uncharacterized protein</fullName>
    </submittedName>
</protein>
<reference evidence="1" key="2">
    <citation type="submission" date="2021-02" db="EMBL/GenBank/DDBJ databases">
        <authorList>
            <person name="Kimball J.A."/>
            <person name="Haas M.W."/>
            <person name="Macchietto M."/>
            <person name="Kono T."/>
            <person name="Duquette J."/>
            <person name="Shao M."/>
        </authorList>
    </citation>
    <scope>NUCLEOTIDE SEQUENCE</scope>
    <source>
        <tissue evidence="1">Fresh leaf tissue</tissue>
    </source>
</reference>
<evidence type="ECO:0000313" key="2">
    <source>
        <dbReference type="Proteomes" id="UP000729402"/>
    </source>
</evidence>
<reference evidence="1" key="1">
    <citation type="journal article" date="2021" name="bioRxiv">
        <title>Whole Genome Assembly and Annotation of Northern Wild Rice, Zizania palustris L., Supports a Whole Genome Duplication in the Zizania Genus.</title>
        <authorList>
            <person name="Haas M."/>
            <person name="Kono T."/>
            <person name="Macchietto M."/>
            <person name="Millas R."/>
            <person name="McGilp L."/>
            <person name="Shao M."/>
            <person name="Duquette J."/>
            <person name="Hirsch C.N."/>
            <person name="Kimball J."/>
        </authorList>
    </citation>
    <scope>NUCLEOTIDE SEQUENCE</scope>
    <source>
        <tissue evidence="1">Fresh leaf tissue</tissue>
    </source>
</reference>
<comment type="caution">
    <text evidence="1">The sequence shown here is derived from an EMBL/GenBank/DDBJ whole genome shotgun (WGS) entry which is preliminary data.</text>
</comment>
<organism evidence="1 2">
    <name type="scientific">Zizania palustris</name>
    <name type="common">Northern wild rice</name>
    <dbReference type="NCBI Taxonomy" id="103762"/>
    <lineage>
        <taxon>Eukaryota</taxon>
        <taxon>Viridiplantae</taxon>
        <taxon>Streptophyta</taxon>
        <taxon>Embryophyta</taxon>
        <taxon>Tracheophyta</taxon>
        <taxon>Spermatophyta</taxon>
        <taxon>Magnoliopsida</taxon>
        <taxon>Liliopsida</taxon>
        <taxon>Poales</taxon>
        <taxon>Poaceae</taxon>
        <taxon>BOP clade</taxon>
        <taxon>Oryzoideae</taxon>
        <taxon>Oryzeae</taxon>
        <taxon>Zizaniinae</taxon>
        <taxon>Zizania</taxon>
    </lineage>
</organism>
<dbReference type="EMBL" id="JAAALK010000287">
    <property type="protein sequence ID" value="KAG8060395.1"/>
    <property type="molecule type" value="Genomic_DNA"/>
</dbReference>
<evidence type="ECO:0000313" key="1">
    <source>
        <dbReference type="EMBL" id="KAG8060395.1"/>
    </source>
</evidence>
<gene>
    <name evidence="1" type="ORF">GUJ93_ZPchr0002g25669</name>
</gene>
<sequence length="110" mass="11696">MRLPLLELVKGVEATSKGMGHGRAQGIVGQRPTVHPLRVMAPRGLKASTSVASDAMVDPIRGVKMIFDSGLGRSLCVEDILTWVTVQGLFEPLVVKGVLMNPSDIFGSAK</sequence>
<name>A0A8J5RIN0_ZIZPA</name>
<proteinExistence type="predicted"/>
<dbReference type="AlphaFoldDB" id="A0A8J5RIN0"/>
<accession>A0A8J5RIN0</accession>
<keyword evidence="2" id="KW-1185">Reference proteome</keyword>
<dbReference type="Proteomes" id="UP000729402">
    <property type="component" value="Unassembled WGS sequence"/>
</dbReference>